<dbReference type="PANTHER" id="PTHR10578">
    <property type="entry name" value="S -2-HYDROXY-ACID OXIDASE-RELATED"/>
    <property type="match status" value="1"/>
</dbReference>
<evidence type="ECO:0000313" key="9">
    <source>
        <dbReference type="EMBL" id="EGL54668.1"/>
    </source>
</evidence>
<feature type="binding site" evidence="7">
    <location>
        <position position="156"/>
    </location>
    <ligand>
        <name>glyoxylate</name>
        <dbReference type="ChEBI" id="CHEBI:36655"/>
    </ligand>
</feature>
<feature type="binding site" evidence="7">
    <location>
        <position position="154"/>
    </location>
    <ligand>
        <name>FMN</name>
        <dbReference type="ChEBI" id="CHEBI:58210"/>
    </ligand>
</feature>
<dbReference type="EMBL" id="AFIG01000001">
    <property type="protein sequence ID" value="EGL54668.1"/>
    <property type="molecule type" value="Genomic_DNA"/>
</dbReference>
<reference evidence="9 10" key="1">
    <citation type="journal article" date="2011" name="J. Bacteriol.">
        <title>Draft genome sequence of Methylophaga aminisulfidivorans MP T.</title>
        <authorList>
            <person name="Han G.H."/>
            <person name="Kim W."/>
            <person name="Chun J."/>
            <person name="Kim S.W."/>
        </authorList>
    </citation>
    <scope>NUCLEOTIDE SEQUENCE [LARGE SCALE GENOMIC DNA]</scope>
    <source>
        <strain evidence="10">MP(T)</strain>
    </source>
</reference>
<proteinExistence type="inferred from homology"/>
<keyword evidence="3 7" id="KW-0288">FMN</keyword>
<comment type="similarity">
    <text evidence="5">Belongs to the FMN-dependent alpha-hydroxy acid dehydrogenase family.</text>
</comment>
<dbReference type="STRING" id="1026882.MAMP_01515"/>
<accession>F5SZE5</accession>
<dbReference type="InterPro" id="IPR013785">
    <property type="entry name" value="Aldolase_TIM"/>
</dbReference>
<feature type="domain" description="FMN hydroxy acid dehydrogenase" evidence="8">
    <location>
        <begin position="15"/>
        <end position="380"/>
    </location>
</feature>
<dbReference type="InterPro" id="IPR012133">
    <property type="entry name" value="Alpha-hydoxy_acid_DH_FMN"/>
</dbReference>
<feature type="binding site" evidence="7">
    <location>
        <position position="182"/>
    </location>
    <ligand>
        <name>FMN</name>
        <dbReference type="ChEBI" id="CHEBI:58210"/>
    </ligand>
</feature>
<keyword evidence="2 7" id="KW-0285">Flavoprotein</keyword>
<dbReference type="PANTHER" id="PTHR10578:SF107">
    <property type="entry name" value="2-HYDROXYACID OXIDASE 1"/>
    <property type="match status" value="1"/>
</dbReference>
<dbReference type="GO" id="GO:0016491">
    <property type="term" value="F:oxidoreductase activity"/>
    <property type="evidence" value="ECO:0007669"/>
    <property type="project" value="UniProtKB-KW"/>
</dbReference>
<organism evidence="9 10">
    <name type="scientific">Methylophaga aminisulfidivorans MP</name>
    <dbReference type="NCBI Taxonomy" id="1026882"/>
    <lineage>
        <taxon>Bacteria</taxon>
        <taxon>Pseudomonadati</taxon>
        <taxon>Pseudomonadota</taxon>
        <taxon>Gammaproteobacteria</taxon>
        <taxon>Thiotrichales</taxon>
        <taxon>Piscirickettsiaceae</taxon>
        <taxon>Methylophaga</taxon>
    </lineage>
</organism>
<dbReference type="Proteomes" id="UP000003544">
    <property type="component" value="Unassembled WGS sequence"/>
</dbReference>
<feature type="binding site" evidence="7">
    <location>
        <position position="41"/>
    </location>
    <ligand>
        <name>glyoxylate</name>
        <dbReference type="ChEBI" id="CHEBI:36655"/>
    </ligand>
</feature>
<evidence type="ECO:0000256" key="7">
    <source>
        <dbReference type="PIRSR" id="PIRSR000138-2"/>
    </source>
</evidence>
<evidence type="ECO:0000256" key="3">
    <source>
        <dbReference type="ARBA" id="ARBA00022643"/>
    </source>
</evidence>
<comment type="cofactor">
    <cofactor evidence="1">
        <name>FMN</name>
        <dbReference type="ChEBI" id="CHEBI:58210"/>
    </cofactor>
</comment>
<name>F5SZE5_9GAMM</name>
<feature type="binding site" evidence="7">
    <location>
        <position position="274"/>
    </location>
    <ligand>
        <name>glyoxylate</name>
        <dbReference type="ChEBI" id="CHEBI:36655"/>
    </ligand>
</feature>
<dbReference type="Pfam" id="PF01070">
    <property type="entry name" value="FMN_dh"/>
    <property type="match status" value="1"/>
</dbReference>
<sequence length="382" mass="41895">MAEQTKHILQAALSAIPTSISRAVDYEILAKDFIADDIWAYIQEGADKPSQDQINRQAFERWQWLPRRLKPIHQGSAESHLLGQLHAYPMLLAPIAYHGLVHPQGELAMAQAAAALQTGLVVSSLASRRLEDIAETFYATAAEMQIEAAPLWFQLYWQADIEQNKQLIERAVKAGYQAIVWTVDAQYKRSEFQLPEGVTAVNLVSDSQEKYTSHVLDKHIVFQSSLAQQETDWATLDWIKQQTSLPVIVKGLLAPIDVLTAQQKGADAVVISNHGSRVLVDAVSPLSVLPDIKKALGNDAMPLIVDSGIRSGNDIAKALALGADAVLLGRPQLYALAVAGSLGVAHLIHLYRAELEMTMAQLGCDSVAALSPDYLWDVLRSR</sequence>
<feature type="binding site" evidence="7">
    <location>
        <position position="277"/>
    </location>
    <ligand>
        <name>glyoxylate</name>
        <dbReference type="ChEBI" id="CHEBI:36655"/>
    </ligand>
</feature>
<comment type="caution">
    <text evidence="9">The sequence shown here is derived from an EMBL/GenBank/DDBJ whole genome shotgun (WGS) entry which is preliminary data.</text>
</comment>
<evidence type="ECO:0000256" key="4">
    <source>
        <dbReference type="ARBA" id="ARBA00023002"/>
    </source>
</evidence>
<gene>
    <name evidence="9" type="ORF">MAMP_01515</name>
</gene>
<keyword evidence="10" id="KW-1185">Reference proteome</keyword>
<evidence type="ECO:0000259" key="8">
    <source>
        <dbReference type="PROSITE" id="PS51349"/>
    </source>
</evidence>
<evidence type="ECO:0000256" key="1">
    <source>
        <dbReference type="ARBA" id="ARBA00001917"/>
    </source>
</evidence>
<dbReference type="InterPro" id="IPR037396">
    <property type="entry name" value="FMN_HAD"/>
</dbReference>
<evidence type="ECO:0000256" key="2">
    <source>
        <dbReference type="ARBA" id="ARBA00022630"/>
    </source>
</evidence>
<dbReference type="Gene3D" id="3.20.20.70">
    <property type="entry name" value="Aldolase class I"/>
    <property type="match status" value="1"/>
</dbReference>
<feature type="active site" description="Proton acceptor" evidence="6">
    <location>
        <position position="274"/>
    </location>
</feature>
<feature type="binding site" evidence="7">
    <location>
        <begin position="306"/>
        <end position="310"/>
    </location>
    <ligand>
        <name>FMN</name>
        <dbReference type="ChEBI" id="CHEBI:58210"/>
    </ligand>
</feature>
<feature type="binding site" evidence="7">
    <location>
        <begin position="329"/>
        <end position="330"/>
    </location>
    <ligand>
        <name>FMN</name>
        <dbReference type="ChEBI" id="CHEBI:58210"/>
    </ligand>
</feature>
<dbReference type="RefSeq" id="WP_007144554.1">
    <property type="nucleotide sequence ID" value="NZ_AFIG01000001.1"/>
</dbReference>
<keyword evidence="4" id="KW-0560">Oxidoreductase</keyword>
<dbReference type="eggNOG" id="COG1304">
    <property type="taxonomic scope" value="Bacteria"/>
</dbReference>
<dbReference type="CDD" id="cd02809">
    <property type="entry name" value="alpha_hydroxyacid_oxid_FMN"/>
    <property type="match status" value="1"/>
</dbReference>
<dbReference type="InterPro" id="IPR000262">
    <property type="entry name" value="FMN-dep_DH"/>
</dbReference>
<feature type="binding site" evidence="7">
    <location>
        <begin position="94"/>
        <end position="96"/>
    </location>
    <ligand>
        <name>FMN</name>
        <dbReference type="ChEBI" id="CHEBI:58210"/>
    </ligand>
</feature>
<dbReference type="AlphaFoldDB" id="F5SZE5"/>
<dbReference type="PROSITE" id="PS51349">
    <property type="entry name" value="FMN_HYDROXY_ACID_DH_2"/>
    <property type="match status" value="1"/>
</dbReference>
<evidence type="ECO:0000256" key="5">
    <source>
        <dbReference type="ARBA" id="ARBA00024042"/>
    </source>
</evidence>
<evidence type="ECO:0000313" key="10">
    <source>
        <dbReference type="Proteomes" id="UP000003544"/>
    </source>
</evidence>
<dbReference type="SUPFAM" id="SSF51395">
    <property type="entry name" value="FMN-linked oxidoreductases"/>
    <property type="match status" value="1"/>
</dbReference>
<feature type="binding site" evidence="7">
    <location>
        <position position="250"/>
    </location>
    <ligand>
        <name>FMN</name>
        <dbReference type="ChEBI" id="CHEBI:58210"/>
    </ligand>
</feature>
<dbReference type="GO" id="GO:0010181">
    <property type="term" value="F:FMN binding"/>
    <property type="evidence" value="ECO:0007669"/>
    <property type="project" value="InterPro"/>
</dbReference>
<feature type="binding site" evidence="7">
    <location>
        <position position="272"/>
    </location>
    <ligand>
        <name>FMN</name>
        <dbReference type="ChEBI" id="CHEBI:58210"/>
    </ligand>
</feature>
<protein>
    <submittedName>
        <fullName evidence="9">FMN-dependent alpha-hydroxy acid dehydrogenase</fullName>
    </submittedName>
</protein>
<dbReference type="OrthoDB" id="9770452at2"/>
<feature type="binding site" evidence="7">
    <location>
        <position position="123"/>
    </location>
    <ligand>
        <name>FMN</name>
        <dbReference type="ChEBI" id="CHEBI:58210"/>
    </ligand>
</feature>
<dbReference type="PIRSF" id="PIRSF000138">
    <property type="entry name" value="Al-hdrx_acd_dh"/>
    <property type="match status" value="1"/>
</dbReference>
<evidence type="ECO:0000256" key="6">
    <source>
        <dbReference type="PIRSR" id="PIRSR000138-1"/>
    </source>
</evidence>